<organism evidence="6 7">
    <name type="scientific">Stylosanthes scabra</name>
    <dbReference type="NCBI Taxonomy" id="79078"/>
    <lineage>
        <taxon>Eukaryota</taxon>
        <taxon>Viridiplantae</taxon>
        <taxon>Streptophyta</taxon>
        <taxon>Embryophyta</taxon>
        <taxon>Tracheophyta</taxon>
        <taxon>Spermatophyta</taxon>
        <taxon>Magnoliopsida</taxon>
        <taxon>eudicotyledons</taxon>
        <taxon>Gunneridae</taxon>
        <taxon>Pentapetalae</taxon>
        <taxon>rosids</taxon>
        <taxon>fabids</taxon>
        <taxon>Fabales</taxon>
        <taxon>Fabaceae</taxon>
        <taxon>Papilionoideae</taxon>
        <taxon>50 kb inversion clade</taxon>
        <taxon>dalbergioids sensu lato</taxon>
        <taxon>Dalbergieae</taxon>
        <taxon>Pterocarpus clade</taxon>
        <taxon>Stylosanthes</taxon>
    </lineage>
</organism>
<gene>
    <name evidence="6" type="ORF">PIB30_011322</name>
</gene>
<feature type="signal peptide" evidence="4">
    <location>
        <begin position="1"/>
        <end position="23"/>
    </location>
</feature>
<feature type="compositionally biased region" description="Low complexity" evidence="3">
    <location>
        <begin position="293"/>
        <end position="308"/>
    </location>
</feature>
<dbReference type="EMBL" id="JASCZI010181270">
    <property type="protein sequence ID" value="MED6180559.1"/>
    <property type="molecule type" value="Genomic_DNA"/>
</dbReference>
<evidence type="ECO:0000256" key="1">
    <source>
        <dbReference type="ARBA" id="ARBA00022729"/>
    </source>
</evidence>
<evidence type="ECO:0000313" key="7">
    <source>
        <dbReference type="Proteomes" id="UP001341840"/>
    </source>
</evidence>
<dbReference type="PANTHER" id="PTHR32099:SF51">
    <property type="entry name" value="CYSTEINE-RICH RECEPTOR-LIKE PROTEIN KINASE 25 ISOFORM X1"/>
    <property type="match status" value="1"/>
</dbReference>
<dbReference type="PANTHER" id="PTHR32099">
    <property type="entry name" value="CYSTEINE-RICH REPEAT SECRETORY PROTEIN"/>
    <property type="match status" value="1"/>
</dbReference>
<feature type="chain" id="PRO_5047534930" description="Gnk2-homologous domain-containing protein" evidence="4">
    <location>
        <begin position="24"/>
        <end position="336"/>
    </location>
</feature>
<sequence>MSVHTISLLSFIIVISFISKSSANSENSFYYFCDQNNDRGNYTANSNYATNLNNLLSTLTSNTKINYGFYNSSYGQNTDKVNAIGLCRGDIKPEECRGCLDQAKANLTQLCPNRKEAIGWYQDEKCMLRYSDRYIFGHNETGPAYYMWNMNNATNADKFNGVVNNLLDTLRSKAALGDSRRKYGEGNAVVPSNKTVYGVVQCTPDLSEEECDSCLVESIKVLPSCCNDKIGARIVRPSCYLRYETSFLFYDPSAQSPSPSPSLTPSSPKGDAPSPSPSLLPPPAPAPKNNDIPSPLSLPPSSSLTPSSEGVKRTSSTAVTTVPLLLLFGSFLFVSM</sequence>
<feature type="compositionally biased region" description="Pro residues" evidence="3">
    <location>
        <begin position="274"/>
        <end position="286"/>
    </location>
</feature>
<reference evidence="6 7" key="1">
    <citation type="journal article" date="2023" name="Plants (Basel)">
        <title>Bridging the Gap: Combining Genomics and Transcriptomics Approaches to Understand Stylosanthes scabra, an Orphan Legume from the Brazilian Caatinga.</title>
        <authorList>
            <person name="Ferreira-Neto J.R.C."/>
            <person name="da Silva M.D."/>
            <person name="Binneck E."/>
            <person name="de Melo N.F."/>
            <person name="da Silva R.H."/>
            <person name="de Melo A.L.T.M."/>
            <person name="Pandolfi V."/>
            <person name="Bustamante F.O."/>
            <person name="Brasileiro-Vidal A.C."/>
            <person name="Benko-Iseppon A.M."/>
        </authorList>
    </citation>
    <scope>NUCLEOTIDE SEQUENCE [LARGE SCALE GENOMIC DNA]</scope>
    <source>
        <tissue evidence="6">Leaves</tissue>
    </source>
</reference>
<evidence type="ECO:0000256" key="3">
    <source>
        <dbReference type="SAM" id="MobiDB-lite"/>
    </source>
</evidence>
<protein>
    <recommendedName>
        <fullName evidence="5">Gnk2-homologous domain-containing protein</fullName>
    </recommendedName>
</protein>
<comment type="caution">
    <text evidence="6">The sequence shown here is derived from an EMBL/GenBank/DDBJ whole genome shotgun (WGS) entry which is preliminary data.</text>
</comment>
<dbReference type="InterPro" id="IPR038408">
    <property type="entry name" value="GNK2_sf"/>
</dbReference>
<keyword evidence="2" id="KW-0677">Repeat</keyword>
<name>A0ABU6W445_9FABA</name>
<proteinExistence type="predicted"/>
<evidence type="ECO:0000256" key="2">
    <source>
        <dbReference type="ARBA" id="ARBA00022737"/>
    </source>
</evidence>
<evidence type="ECO:0000256" key="4">
    <source>
        <dbReference type="SAM" id="SignalP"/>
    </source>
</evidence>
<keyword evidence="1 4" id="KW-0732">Signal</keyword>
<dbReference type="Proteomes" id="UP001341840">
    <property type="component" value="Unassembled WGS sequence"/>
</dbReference>
<feature type="domain" description="Gnk2-homologous" evidence="5">
    <location>
        <begin position="30"/>
        <end position="135"/>
    </location>
</feature>
<accession>A0ABU6W445</accession>
<feature type="domain" description="Gnk2-homologous" evidence="5">
    <location>
        <begin position="141"/>
        <end position="248"/>
    </location>
</feature>
<evidence type="ECO:0000313" key="6">
    <source>
        <dbReference type="EMBL" id="MED6180559.1"/>
    </source>
</evidence>
<dbReference type="Gene3D" id="3.30.430.20">
    <property type="entry name" value="Gnk2 domain, C-X8-C-X2-C motif"/>
    <property type="match status" value="2"/>
</dbReference>
<dbReference type="CDD" id="cd23509">
    <property type="entry name" value="Gnk2-like"/>
    <property type="match status" value="2"/>
</dbReference>
<feature type="compositionally biased region" description="Low complexity" evidence="3">
    <location>
        <begin position="252"/>
        <end position="268"/>
    </location>
</feature>
<dbReference type="Pfam" id="PF01657">
    <property type="entry name" value="Stress-antifung"/>
    <property type="match status" value="2"/>
</dbReference>
<evidence type="ECO:0000259" key="5">
    <source>
        <dbReference type="PROSITE" id="PS51473"/>
    </source>
</evidence>
<feature type="region of interest" description="Disordered" evidence="3">
    <location>
        <begin position="252"/>
        <end position="315"/>
    </location>
</feature>
<keyword evidence="7" id="KW-1185">Reference proteome</keyword>
<dbReference type="InterPro" id="IPR002902">
    <property type="entry name" value="GNK2"/>
</dbReference>
<dbReference type="PROSITE" id="PS51473">
    <property type="entry name" value="GNK2"/>
    <property type="match status" value="2"/>
</dbReference>